<gene>
    <name evidence="1" type="ORF">CR513_31147</name>
</gene>
<protein>
    <submittedName>
        <fullName evidence="1">Uncharacterized protein</fullName>
    </submittedName>
</protein>
<organism evidence="1 2">
    <name type="scientific">Mucuna pruriens</name>
    <name type="common">Velvet bean</name>
    <name type="synonym">Dolichos pruriens</name>
    <dbReference type="NCBI Taxonomy" id="157652"/>
    <lineage>
        <taxon>Eukaryota</taxon>
        <taxon>Viridiplantae</taxon>
        <taxon>Streptophyta</taxon>
        <taxon>Embryophyta</taxon>
        <taxon>Tracheophyta</taxon>
        <taxon>Spermatophyta</taxon>
        <taxon>Magnoliopsida</taxon>
        <taxon>eudicotyledons</taxon>
        <taxon>Gunneridae</taxon>
        <taxon>Pentapetalae</taxon>
        <taxon>rosids</taxon>
        <taxon>fabids</taxon>
        <taxon>Fabales</taxon>
        <taxon>Fabaceae</taxon>
        <taxon>Papilionoideae</taxon>
        <taxon>50 kb inversion clade</taxon>
        <taxon>NPAAA clade</taxon>
        <taxon>indigoferoid/millettioid clade</taxon>
        <taxon>Phaseoleae</taxon>
        <taxon>Mucuna</taxon>
    </lineage>
</organism>
<proteinExistence type="predicted"/>
<dbReference type="EMBL" id="QJKJ01006244">
    <property type="protein sequence ID" value="RDX87379.1"/>
    <property type="molecule type" value="Genomic_DNA"/>
</dbReference>
<accession>A0A371GA31</accession>
<evidence type="ECO:0000313" key="2">
    <source>
        <dbReference type="Proteomes" id="UP000257109"/>
    </source>
</evidence>
<dbReference type="Proteomes" id="UP000257109">
    <property type="component" value="Unassembled WGS sequence"/>
</dbReference>
<sequence>MNVFHDMKILAWNICGVVNGKGKSRRHIALLHLQNNFGSLWKKEKVAIQILGCSALLKRVILKRLERKLQNEHNDVLLQEEFMWYKKS</sequence>
<feature type="non-terminal residue" evidence="1">
    <location>
        <position position="1"/>
    </location>
</feature>
<name>A0A371GA31_MUCPR</name>
<reference evidence="1" key="1">
    <citation type="submission" date="2018-05" db="EMBL/GenBank/DDBJ databases">
        <title>Draft genome of Mucuna pruriens seed.</title>
        <authorList>
            <person name="Nnadi N.E."/>
            <person name="Vos R."/>
            <person name="Hasami M.H."/>
            <person name="Devisetty U.K."/>
            <person name="Aguiy J.C."/>
        </authorList>
    </citation>
    <scope>NUCLEOTIDE SEQUENCE [LARGE SCALE GENOMIC DNA]</scope>
    <source>
        <strain evidence="1">JCA_2017</strain>
    </source>
</reference>
<comment type="caution">
    <text evidence="1">The sequence shown here is derived from an EMBL/GenBank/DDBJ whole genome shotgun (WGS) entry which is preliminary data.</text>
</comment>
<keyword evidence="2" id="KW-1185">Reference proteome</keyword>
<evidence type="ECO:0000313" key="1">
    <source>
        <dbReference type="EMBL" id="RDX87379.1"/>
    </source>
</evidence>
<dbReference type="AlphaFoldDB" id="A0A371GA31"/>